<gene>
    <name evidence="1" type="ORF">SAMN05216215_1014174</name>
</gene>
<evidence type="ECO:0000313" key="2">
    <source>
        <dbReference type="Proteomes" id="UP000199529"/>
    </source>
</evidence>
<dbReference type="AlphaFoldDB" id="A0A1H3EBD5"/>
<keyword evidence="2" id="KW-1185">Reference proteome</keyword>
<organism evidence="1 2">
    <name type="scientific">Saccharopolyspora shandongensis</name>
    <dbReference type="NCBI Taxonomy" id="418495"/>
    <lineage>
        <taxon>Bacteria</taxon>
        <taxon>Bacillati</taxon>
        <taxon>Actinomycetota</taxon>
        <taxon>Actinomycetes</taxon>
        <taxon>Pseudonocardiales</taxon>
        <taxon>Pseudonocardiaceae</taxon>
        <taxon>Saccharopolyspora</taxon>
    </lineage>
</organism>
<sequence>MTVTVGYYGVLYGSATNGKAPGKAVAGTRIVRRPITRDEPFEIPIACPEGWGHVVAIELHLALQSVEGHAVTDDVPSKPWFDAEYVAWEREPATASE</sequence>
<dbReference type="Proteomes" id="UP000199529">
    <property type="component" value="Unassembled WGS sequence"/>
</dbReference>
<evidence type="ECO:0000313" key="1">
    <source>
        <dbReference type="EMBL" id="SDX75917.1"/>
    </source>
</evidence>
<name>A0A1H3EBD5_9PSEU</name>
<dbReference type="EMBL" id="FNOK01000014">
    <property type="protein sequence ID" value="SDX75917.1"/>
    <property type="molecule type" value="Genomic_DNA"/>
</dbReference>
<accession>A0A1H3EBD5</accession>
<protein>
    <submittedName>
        <fullName evidence="1">Uncharacterized protein</fullName>
    </submittedName>
</protein>
<reference evidence="2" key="1">
    <citation type="submission" date="2016-10" db="EMBL/GenBank/DDBJ databases">
        <authorList>
            <person name="Varghese N."/>
            <person name="Submissions S."/>
        </authorList>
    </citation>
    <scope>NUCLEOTIDE SEQUENCE [LARGE SCALE GENOMIC DNA]</scope>
    <source>
        <strain evidence="2">CGMCC 4.3530</strain>
    </source>
</reference>
<proteinExistence type="predicted"/>